<feature type="domain" description="Rhodanese" evidence="2">
    <location>
        <begin position="162"/>
        <end position="274"/>
    </location>
</feature>
<proteinExistence type="predicted"/>
<name>M5DVX1_9GAMM</name>
<evidence type="ECO:0000259" key="2">
    <source>
        <dbReference type="PROSITE" id="PS50206"/>
    </source>
</evidence>
<dbReference type="RefSeq" id="WP_015488143.1">
    <property type="nucleotide sequence ID" value="NC_020888.1"/>
</dbReference>
<dbReference type="PROSITE" id="PS50206">
    <property type="entry name" value="RHODANESE_3"/>
    <property type="match status" value="2"/>
</dbReference>
<keyword evidence="1" id="KW-0677">Repeat</keyword>
<dbReference type="AlphaFoldDB" id="M5DVX1"/>
<gene>
    <name evidence="3" type="ORF">TOL_3037</name>
</gene>
<keyword evidence="3" id="KW-0808">Transferase</keyword>
<dbReference type="CDD" id="cd01449">
    <property type="entry name" value="TST_Repeat_2"/>
    <property type="match status" value="1"/>
</dbReference>
<dbReference type="PATRIC" id="fig|1298593.3.peg.2936"/>
<dbReference type="GeneID" id="79177778"/>
<dbReference type="Pfam" id="PF00581">
    <property type="entry name" value="Rhodanese"/>
    <property type="match status" value="2"/>
</dbReference>
<dbReference type="EMBL" id="HF680312">
    <property type="protein sequence ID" value="CCU73433.1"/>
    <property type="molecule type" value="Genomic_DNA"/>
</dbReference>
<evidence type="ECO:0000256" key="1">
    <source>
        <dbReference type="ARBA" id="ARBA00022737"/>
    </source>
</evidence>
<dbReference type="eggNOG" id="COG2897">
    <property type="taxonomic scope" value="Bacteria"/>
</dbReference>
<dbReference type="CDD" id="cd01448">
    <property type="entry name" value="TST_Repeat_1"/>
    <property type="match status" value="1"/>
</dbReference>
<dbReference type="InterPro" id="IPR001763">
    <property type="entry name" value="Rhodanese-like_dom"/>
</dbReference>
<protein>
    <submittedName>
        <fullName evidence="3">Rhodanese-related sulfurtransferase</fullName>
    </submittedName>
</protein>
<dbReference type="PANTHER" id="PTHR43855">
    <property type="entry name" value="THIOSULFATE SULFURTRANSFERASE"/>
    <property type="match status" value="1"/>
</dbReference>
<dbReference type="Gene3D" id="3.40.250.10">
    <property type="entry name" value="Rhodanese-like domain"/>
    <property type="match status" value="2"/>
</dbReference>
<dbReference type="InterPro" id="IPR051126">
    <property type="entry name" value="Thiosulfate_sulfurtransferase"/>
</dbReference>
<evidence type="ECO:0000313" key="4">
    <source>
        <dbReference type="Proteomes" id="UP000011866"/>
    </source>
</evidence>
<organism evidence="3 4">
    <name type="scientific">Thalassolituus oleivorans MIL-1</name>
    <dbReference type="NCBI Taxonomy" id="1298593"/>
    <lineage>
        <taxon>Bacteria</taxon>
        <taxon>Pseudomonadati</taxon>
        <taxon>Pseudomonadota</taxon>
        <taxon>Gammaproteobacteria</taxon>
        <taxon>Oceanospirillales</taxon>
        <taxon>Oceanospirillaceae</taxon>
        <taxon>Thalassolituus</taxon>
    </lineage>
</organism>
<dbReference type="SUPFAM" id="SSF52821">
    <property type="entry name" value="Rhodanese/Cell cycle control phosphatase"/>
    <property type="match status" value="2"/>
</dbReference>
<keyword evidence="4" id="KW-1185">Reference proteome</keyword>
<reference evidence="3 4" key="1">
    <citation type="journal article" date="2013" name="Genome Announc.">
        <title>Genome Sequence of Thalassolituus oleivorans MIL-1 (DSM 14913T).</title>
        <authorList>
            <person name="Golyshin P.N."/>
            <person name="Werner J."/>
            <person name="Chernikova T.N."/>
            <person name="Tran H."/>
            <person name="Ferrer M."/>
            <person name="Yakimov M.M."/>
            <person name="Teeling H."/>
            <person name="Golyshina O.V."/>
        </authorList>
    </citation>
    <scope>NUCLEOTIDE SEQUENCE [LARGE SCALE GENOMIC DNA]</scope>
    <source>
        <strain evidence="3 4">MIL-1</strain>
    </source>
</reference>
<sequence length="279" mass="30125">MPTSSSHTLPLLLEPEDLAELLPLDGVLIIDQCKAETFLEHHIPGAVHLDFKRLQLGIAPTPGALPSNADLSAVFSELGLTPDTHVVCSDDEGGGWAGRLIWVLDSIGHKQYSYLNGGIVAWLDAGLPTESGASIPTASEYVVDYIDQSVSITKEQIKAALGSSKFAIWDARSPAEYSGEKAISPRGGHIPTAVNYEWTLGMDKSRALRIKELNTFKTQLAEMGLDKNKTIATHCQTHHRSGFTYLVGKILGLTMRAYAGSWAEWGSDTTTPVTTGKKP</sequence>
<dbReference type="STRING" id="187493.CN03_03160"/>
<dbReference type="PANTHER" id="PTHR43855:SF1">
    <property type="entry name" value="THIOSULFATE SULFURTRANSFERASE"/>
    <property type="match status" value="1"/>
</dbReference>
<dbReference type="PROSITE" id="PS00380">
    <property type="entry name" value="RHODANESE_1"/>
    <property type="match status" value="1"/>
</dbReference>
<accession>M5DVX1</accession>
<evidence type="ECO:0000313" key="3">
    <source>
        <dbReference type="EMBL" id="CCU73433.1"/>
    </source>
</evidence>
<dbReference type="KEGG" id="tol:TOL_3037"/>
<dbReference type="InterPro" id="IPR001307">
    <property type="entry name" value="Thiosulphate_STrfase_CS"/>
</dbReference>
<dbReference type="HOGENOM" id="CLU_031618_1_7_6"/>
<dbReference type="SMART" id="SM00450">
    <property type="entry name" value="RHOD"/>
    <property type="match status" value="2"/>
</dbReference>
<dbReference type="InterPro" id="IPR036873">
    <property type="entry name" value="Rhodanese-like_dom_sf"/>
</dbReference>
<feature type="domain" description="Rhodanese" evidence="2">
    <location>
        <begin position="23"/>
        <end position="131"/>
    </location>
</feature>
<dbReference type="Proteomes" id="UP000011866">
    <property type="component" value="Chromosome"/>
</dbReference>
<dbReference type="GO" id="GO:0004792">
    <property type="term" value="F:thiosulfate-cyanide sulfurtransferase activity"/>
    <property type="evidence" value="ECO:0007669"/>
    <property type="project" value="InterPro"/>
</dbReference>